<dbReference type="Gene3D" id="3.30.160.60">
    <property type="entry name" value="Classic Zinc Finger"/>
    <property type="match status" value="1"/>
</dbReference>
<dbReference type="Pfam" id="PF00643">
    <property type="entry name" value="zf-B_box"/>
    <property type="match status" value="1"/>
</dbReference>
<dbReference type="AlphaFoldDB" id="A0A913ZN20"/>
<dbReference type="InterPro" id="IPR047153">
    <property type="entry name" value="TRIM45/56/19-like"/>
</dbReference>
<evidence type="ECO:0000256" key="7">
    <source>
        <dbReference type="PROSITE-ProRule" id="PRU00504"/>
    </source>
</evidence>
<dbReference type="Gene3D" id="4.10.830.40">
    <property type="match status" value="1"/>
</dbReference>
<sequence length="654" mass="73371">MAEAAAITVLDKISQGHLECPICCCRFKDPKILDCLHSFCLKCLEEMLSKQKTEAEKITCPVCRRETKVPDGGLQSLTSSSFLSSLLDDVKQQEEVIGEASIPTTTCDCKEDREATWRCLDCSDNLCKKCWKAHGRRKSTKNHQIISFEDWHKSNIPGPEADHVKPITRMCTNHTDQALCFYCDTCHTVICPMCAAMDHRSAEHSYKKIDDSVRSFRRDVDDALLQFEKCKQRIKSTNNSIELARDILKDKLAQARIDISANAEIVVAKIRNKAKLLTEKVDEIGQERDRGFEKALTNNCDHLKRADQIATAVNDLKRKADGFELLELKPKVMRNLEFQKELNCEPAKLDMAFIGVKCQDVVSDTDLGEILLKEKWPLKEEFGKKGNRYGEFLFARGVACFSNGDIAVTDTELKRLSIFTSNGRFKLSATRRSHQLDAPLGVAVNTDDLLFVTDKKKVKVFDNNLCLVREFTPSQDGASELSAIAVDKASDRLAVADSGRKVISVHLLDGSLVTTIPNENVNRGLAMNNKDRLYIPNYDKKTLSCVDLKGNEVFNIKTFIDGSPASPVGVLFDDHGYINVTLHHGSRGSGKVQQYNPNGFSVRTVAEQLYNPLQMAYTPTGDLIVADRHSIKIFQRMWFTYLQGHGPAGNYQLT</sequence>
<reference evidence="10" key="1">
    <citation type="submission" date="2022-11" db="UniProtKB">
        <authorList>
            <consortium name="EnsemblMetazoa"/>
        </authorList>
    </citation>
    <scope>IDENTIFICATION</scope>
</reference>
<dbReference type="CDD" id="cd19757">
    <property type="entry name" value="Bbox1"/>
    <property type="match status" value="1"/>
</dbReference>
<keyword evidence="4 6" id="KW-0863">Zinc-finger</keyword>
<evidence type="ECO:0000256" key="6">
    <source>
        <dbReference type="PROSITE-ProRule" id="PRU00024"/>
    </source>
</evidence>
<evidence type="ECO:0000256" key="2">
    <source>
        <dbReference type="ARBA" id="ARBA00022723"/>
    </source>
</evidence>
<name>A0A913ZN20_PATMI</name>
<keyword evidence="2" id="KW-0479">Metal-binding</keyword>
<keyword evidence="5" id="KW-0862">Zinc</keyword>
<dbReference type="PROSITE" id="PS51125">
    <property type="entry name" value="NHL"/>
    <property type="match status" value="1"/>
</dbReference>
<dbReference type="SUPFAM" id="SSF57845">
    <property type="entry name" value="B-box zinc-binding domain"/>
    <property type="match status" value="1"/>
</dbReference>
<protein>
    <submittedName>
        <fullName evidence="10">Uncharacterized protein</fullName>
    </submittedName>
</protein>
<dbReference type="Gene3D" id="3.30.40.10">
    <property type="entry name" value="Zinc/RING finger domain, C3HC4 (zinc finger)"/>
    <property type="match status" value="1"/>
</dbReference>
<feature type="domain" description="B box-type" evidence="9">
    <location>
        <begin position="102"/>
        <end position="148"/>
    </location>
</feature>
<dbReference type="Gene3D" id="2.120.10.30">
    <property type="entry name" value="TolB, C-terminal domain"/>
    <property type="match status" value="1"/>
</dbReference>
<dbReference type="InterPro" id="IPR000315">
    <property type="entry name" value="Znf_B-box"/>
</dbReference>
<dbReference type="PROSITE" id="PS50119">
    <property type="entry name" value="ZF_BBOX"/>
    <property type="match status" value="2"/>
</dbReference>
<dbReference type="PROSITE" id="PS50089">
    <property type="entry name" value="ZF_RING_2"/>
    <property type="match status" value="1"/>
</dbReference>
<dbReference type="SUPFAM" id="SSF101898">
    <property type="entry name" value="NHL repeat"/>
    <property type="match status" value="1"/>
</dbReference>
<dbReference type="GO" id="GO:0008270">
    <property type="term" value="F:zinc ion binding"/>
    <property type="evidence" value="ECO:0007669"/>
    <property type="project" value="UniProtKB-KW"/>
</dbReference>
<dbReference type="InterPro" id="IPR017907">
    <property type="entry name" value="Znf_RING_CS"/>
</dbReference>
<keyword evidence="1" id="KW-0597">Phosphoprotein</keyword>
<organism evidence="10 11">
    <name type="scientific">Patiria miniata</name>
    <name type="common">Bat star</name>
    <name type="synonym">Asterina miniata</name>
    <dbReference type="NCBI Taxonomy" id="46514"/>
    <lineage>
        <taxon>Eukaryota</taxon>
        <taxon>Metazoa</taxon>
        <taxon>Echinodermata</taxon>
        <taxon>Eleutherozoa</taxon>
        <taxon>Asterozoa</taxon>
        <taxon>Asteroidea</taxon>
        <taxon>Valvatacea</taxon>
        <taxon>Valvatida</taxon>
        <taxon>Asterinidae</taxon>
        <taxon>Patiria</taxon>
    </lineage>
</organism>
<feature type="repeat" description="NHL" evidence="7">
    <location>
        <begin position="379"/>
        <end position="422"/>
    </location>
</feature>
<dbReference type="SMART" id="SM00336">
    <property type="entry name" value="BBOX"/>
    <property type="match status" value="2"/>
</dbReference>
<accession>A0A913ZN20</accession>
<keyword evidence="3" id="KW-0677">Repeat</keyword>
<feature type="domain" description="RING-type" evidence="8">
    <location>
        <begin position="20"/>
        <end position="64"/>
    </location>
</feature>
<dbReference type="Proteomes" id="UP000887568">
    <property type="component" value="Unplaced"/>
</dbReference>
<dbReference type="EnsemblMetazoa" id="XM_038196518.1">
    <property type="protein sequence ID" value="XP_038052446.1"/>
    <property type="gene ID" value="LOC119725157"/>
</dbReference>
<dbReference type="InterPro" id="IPR013083">
    <property type="entry name" value="Znf_RING/FYVE/PHD"/>
</dbReference>
<keyword evidence="11" id="KW-1185">Reference proteome</keyword>
<dbReference type="InterPro" id="IPR001841">
    <property type="entry name" value="Znf_RING"/>
</dbReference>
<proteinExistence type="predicted"/>
<dbReference type="RefSeq" id="XP_038052446.1">
    <property type="nucleotide sequence ID" value="XM_038196518.1"/>
</dbReference>
<evidence type="ECO:0000313" key="10">
    <source>
        <dbReference type="EnsemblMetazoa" id="XP_038052446.1"/>
    </source>
</evidence>
<evidence type="ECO:0000256" key="3">
    <source>
        <dbReference type="ARBA" id="ARBA00022737"/>
    </source>
</evidence>
<dbReference type="InterPro" id="IPR011042">
    <property type="entry name" value="6-blade_b-propeller_TolB-like"/>
</dbReference>
<dbReference type="Pfam" id="PF22586">
    <property type="entry name" value="ANCHR-like_BBOX"/>
    <property type="match status" value="1"/>
</dbReference>
<dbReference type="InterPro" id="IPR027370">
    <property type="entry name" value="Znf-RING_euk"/>
</dbReference>
<feature type="domain" description="B box-type" evidence="9">
    <location>
        <begin position="166"/>
        <end position="209"/>
    </location>
</feature>
<evidence type="ECO:0000259" key="9">
    <source>
        <dbReference type="PROSITE" id="PS50119"/>
    </source>
</evidence>
<dbReference type="GeneID" id="119725157"/>
<evidence type="ECO:0000256" key="4">
    <source>
        <dbReference type="ARBA" id="ARBA00022771"/>
    </source>
</evidence>
<evidence type="ECO:0000256" key="5">
    <source>
        <dbReference type="ARBA" id="ARBA00022833"/>
    </source>
</evidence>
<dbReference type="SUPFAM" id="SSF57850">
    <property type="entry name" value="RING/U-box"/>
    <property type="match status" value="1"/>
</dbReference>
<dbReference type="SMART" id="SM00184">
    <property type="entry name" value="RING"/>
    <property type="match status" value="1"/>
</dbReference>
<dbReference type="Pfam" id="PF13445">
    <property type="entry name" value="zf-RING_UBOX"/>
    <property type="match status" value="1"/>
</dbReference>
<dbReference type="PROSITE" id="PS00518">
    <property type="entry name" value="ZF_RING_1"/>
    <property type="match status" value="1"/>
</dbReference>
<dbReference type="CDD" id="cd05819">
    <property type="entry name" value="NHL"/>
    <property type="match status" value="1"/>
</dbReference>
<dbReference type="PANTHER" id="PTHR25462">
    <property type="entry name" value="BONUS, ISOFORM C-RELATED"/>
    <property type="match status" value="1"/>
</dbReference>
<evidence type="ECO:0000256" key="1">
    <source>
        <dbReference type="ARBA" id="ARBA00022553"/>
    </source>
</evidence>
<evidence type="ECO:0000313" key="11">
    <source>
        <dbReference type="Proteomes" id="UP000887568"/>
    </source>
</evidence>
<dbReference type="PANTHER" id="PTHR25462:SF296">
    <property type="entry name" value="MEIOTIC P26, ISOFORM F"/>
    <property type="match status" value="1"/>
</dbReference>
<evidence type="ECO:0000259" key="8">
    <source>
        <dbReference type="PROSITE" id="PS50089"/>
    </source>
</evidence>
<dbReference type="InterPro" id="IPR001258">
    <property type="entry name" value="NHL_repeat"/>
</dbReference>